<reference evidence="8" key="1">
    <citation type="journal article" date="2019" name="Int. J. Syst. Evol. Microbiol.">
        <title>The Global Catalogue of Microorganisms (GCM) 10K type strain sequencing project: providing services to taxonomists for standard genome sequencing and annotation.</title>
        <authorList>
            <consortium name="The Broad Institute Genomics Platform"/>
            <consortium name="The Broad Institute Genome Sequencing Center for Infectious Disease"/>
            <person name="Wu L."/>
            <person name="Ma J."/>
        </authorList>
    </citation>
    <scope>NUCLEOTIDE SEQUENCE [LARGE SCALE GENOMIC DNA]</scope>
    <source>
        <strain evidence="8">KCTC 42182</strain>
    </source>
</reference>
<dbReference type="InterPro" id="IPR000878">
    <property type="entry name" value="4pyrrol_Mease"/>
</dbReference>
<gene>
    <name evidence="7" type="primary">cbiE</name>
    <name evidence="7" type="ORF">ACFOOQ_09440</name>
</gene>
<dbReference type="Gene3D" id="3.30.950.10">
    <property type="entry name" value="Methyltransferase, Cobalt-precorrin-4 Transmethylase, Domain 2"/>
    <property type="match status" value="1"/>
</dbReference>
<dbReference type="InterPro" id="IPR029063">
    <property type="entry name" value="SAM-dependent_MTases_sf"/>
</dbReference>
<dbReference type="Pfam" id="PF00590">
    <property type="entry name" value="TP_methylase"/>
    <property type="match status" value="1"/>
</dbReference>
<evidence type="ECO:0000256" key="4">
    <source>
        <dbReference type="ARBA" id="ARBA00022679"/>
    </source>
</evidence>
<dbReference type="InterPro" id="IPR014776">
    <property type="entry name" value="4pyrrole_Mease_sub2"/>
</dbReference>
<dbReference type="InterPro" id="IPR014777">
    <property type="entry name" value="4pyrrole_Mease_sub1"/>
</dbReference>
<dbReference type="RefSeq" id="WP_379724947.1">
    <property type="nucleotide sequence ID" value="NZ_JBHRYJ010000001.1"/>
</dbReference>
<evidence type="ECO:0000313" key="8">
    <source>
        <dbReference type="Proteomes" id="UP001595711"/>
    </source>
</evidence>
<evidence type="ECO:0000256" key="1">
    <source>
        <dbReference type="ARBA" id="ARBA00004953"/>
    </source>
</evidence>
<dbReference type="InterPro" id="IPR006365">
    <property type="entry name" value="Cbl_synth_CobL"/>
</dbReference>
<evidence type="ECO:0000259" key="6">
    <source>
        <dbReference type="Pfam" id="PF00590"/>
    </source>
</evidence>
<dbReference type="SUPFAM" id="SSF53790">
    <property type="entry name" value="Tetrapyrrole methylase"/>
    <property type="match status" value="1"/>
</dbReference>
<dbReference type="Proteomes" id="UP001595711">
    <property type="component" value="Unassembled WGS sequence"/>
</dbReference>
<dbReference type="Gene3D" id="3.40.50.150">
    <property type="entry name" value="Vaccinia Virus protein VP39"/>
    <property type="match status" value="1"/>
</dbReference>
<keyword evidence="2" id="KW-0169">Cobalamin biosynthesis</keyword>
<dbReference type="EMBL" id="JBHRYJ010000001">
    <property type="protein sequence ID" value="MFC3675764.1"/>
    <property type="molecule type" value="Genomic_DNA"/>
</dbReference>
<comment type="caution">
    <text evidence="7">The sequence shown here is derived from an EMBL/GenBank/DDBJ whole genome shotgun (WGS) entry which is preliminary data.</text>
</comment>
<evidence type="ECO:0000256" key="3">
    <source>
        <dbReference type="ARBA" id="ARBA00022603"/>
    </source>
</evidence>
<evidence type="ECO:0000256" key="5">
    <source>
        <dbReference type="ARBA" id="ARBA00022691"/>
    </source>
</evidence>
<dbReference type="InterPro" id="IPR035996">
    <property type="entry name" value="4pyrrol_Methylase_sf"/>
</dbReference>
<dbReference type="PIRSF" id="PIRSF036428">
    <property type="entry name" value="CobL"/>
    <property type="match status" value="1"/>
</dbReference>
<keyword evidence="8" id="KW-1185">Reference proteome</keyword>
<dbReference type="InterPro" id="IPR050714">
    <property type="entry name" value="Cobalamin_biosynth_MTase"/>
</dbReference>
<organism evidence="7 8">
    <name type="scientific">Ferrovibrio xuzhouensis</name>
    <dbReference type="NCBI Taxonomy" id="1576914"/>
    <lineage>
        <taxon>Bacteria</taxon>
        <taxon>Pseudomonadati</taxon>
        <taxon>Pseudomonadota</taxon>
        <taxon>Alphaproteobacteria</taxon>
        <taxon>Rhodospirillales</taxon>
        <taxon>Rhodospirillaceae</taxon>
        <taxon>Ferrovibrio</taxon>
    </lineage>
</organism>
<dbReference type="PANTHER" id="PTHR43182">
    <property type="entry name" value="COBALT-PRECORRIN-6B C(15)-METHYLTRANSFERASE (DECARBOXYLATING)"/>
    <property type="match status" value="1"/>
</dbReference>
<sequence length="402" mass="42608">MTAQDKWLSVVGIGADGMAGLAPAAHALVAAAELLVGGERHLAFVPERPDQQRLVWGKPLLETIDRILAQRGRRVCVLASGDPQWFGAGATLAKRVPAEELMILPAPGAFSLAAARLAWALDAVDCITLHGRPLELLNLYLYRGAHILALSEDGAMPAAVAAHLAKAGFGSAEITVLENLGGAQERIISGRADAWSHARCADLNTLAIAISDGPANARVPGLDDNVFLHDGNITKREVRAVTLSRLAPLPGELLWDVGAGAGSIGIEWLRADHRNRAIAIESRESRRYMIAQNALQLGVPQLDIRGGDAPAVLEGLPAPDAIFIGGGILTDGLLERCMAALQPCGRLVANVVTLEGEAAIVQGWQKFGGELSRLGVARADHVGRFHGWHAMMPVTQWSLVKE</sequence>
<dbReference type="NCBIfam" id="TIGR02469">
    <property type="entry name" value="CbiT"/>
    <property type="match status" value="1"/>
</dbReference>
<keyword evidence="4" id="KW-0808">Transferase</keyword>
<name>A0ABV7VE37_9PROT</name>
<dbReference type="NCBIfam" id="TIGR02467">
    <property type="entry name" value="CbiE"/>
    <property type="match status" value="1"/>
</dbReference>
<proteinExistence type="predicted"/>
<dbReference type="PANTHER" id="PTHR43182:SF1">
    <property type="entry name" value="COBALT-PRECORRIN-7 C(5)-METHYLTRANSFERASE"/>
    <property type="match status" value="1"/>
</dbReference>
<protein>
    <submittedName>
        <fullName evidence="7">Precorrin-6y C5,15-methyltransferase (Decarboxylating) subunit CbiE</fullName>
    </submittedName>
</protein>
<keyword evidence="5" id="KW-0949">S-adenosyl-L-methionine</keyword>
<comment type="pathway">
    <text evidence="1">Cofactor biosynthesis; adenosylcobalamin biosynthesis.</text>
</comment>
<feature type="domain" description="Tetrapyrrole methylase" evidence="6">
    <location>
        <begin position="8"/>
        <end position="192"/>
    </location>
</feature>
<dbReference type="InterPro" id="IPR014008">
    <property type="entry name" value="Cbl_synth_MTase_CbiT"/>
</dbReference>
<keyword evidence="3" id="KW-0489">Methyltransferase</keyword>
<accession>A0ABV7VE37</accession>
<evidence type="ECO:0000313" key="7">
    <source>
        <dbReference type="EMBL" id="MFC3675764.1"/>
    </source>
</evidence>
<dbReference type="SUPFAM" id="SSF53335">
    <property type="entry name" value="S-adenosyl-L-methionine-dependent methyltransferases"/>
    <property type="match status" value="1"/>
</dbReference>
<evidence type="ECO:0000256" key="2">
    <source>
        <dbReference type="ARBA" id="ARBA00022573"/>
    </source>
</evidence>
<dbReference type="CDD" id="cd11644">
    <property type="entry name" value="Precorrin-6Y-MT"/>
    <property type="match status" value="1"/>
</dbReference>
<dbReference type="Gene3D" id="3.40.1010.10">
    <property type="entry name" value="Cobalt-precorrin-4 Transmethylase, Domain 1"/>
    <property type="match status" value="1"/>
</dbReference>
<dbReference type="InterPro" id="IPR012818">
    <property type="entry name" value="CbiE"/>
</dbReference>